<name>A0AAD5X1S3_9FUNG</name>
<dbReference type="AlphaFoldDB" id="A0AAD5X1S3"/>
<dbReference type="InterPro" id="IPR052070">
    <property type="entry name" value="ESCRT-I_UEV_domain"/>
</dbReference>
<feature type="non-terminal residue" evidence="7">
    <location>
        <position position="108"/>
    </location>
</feature>
<accession>A0AAD5X1S3</accession>
<evidence type="ECO:0000256" key="3">
    <source>
        <dbReference type="ARBA" id="ARBA00022753"/>
    </source>
</evidence>
<dbReference type="SUPFAM" id="SSF140111">
    <property type="entry name" value="Endosomal sorting complex assembly domain"/>
    <property type="match status" value="1"/>
</dbReference>
<evidence type="ECO:0000256" key="4">
    <source>
        <dbReference type="ARBA" id="ARBA00022927"/>
    </source>
</evidence>
<evidence type="ECO:0000313" key="7">
    <source>
        <dbReference type="EMBL" id="KAJ3046509.1"/>
    </source>
</evidence>
<dbReference type="PANTHER" id="PTHR23306:SF3">
    <property type="entry name" value="TUMOR SUPPRESSOR PROTEIN 101"/>
    <property type="match status" value="1"/>
</dbReference>
<feature type="domain" description="SB" evidence="6">
    <location>
        <begin position="40"/>
        <end position="108"/>
    </location>
</feature>
<keyword evidence="8" id="KW-1185">Reference proteome</keyword>
<dbReference type="GO" id="GO:0015031">
    <property type="term" value="P:protein transport"/>
    <property type="evidence" value="ECO:0007669"/>
    <property type="project" value="UniProtKB-UniRule"/>
</dbReference>
<gene>
    <name evidence="7" type="ORF">HK097_000804</name>
</gene>
<keyword evidence="3" id="KW-0967">Endosome</keyword>
<dbReference type="EMBL" id="JADGJD010001153">
    <property type="protein sequence ID" value="KAJ3046509.1"/>
    <property type="molecule type" value="Genomic_DNA"/>
</dbReference>
<sequence>QRIKNNMTILDEKNREVEELVEKLRGMPDVNPDELVVGRGAGVSQLFDLVADEYAIDDTIYCLSNAMNREVITLNLFMKHVRALARDQFMRRALIRKIRGQAGLREGV</sequence>
<evidence type="ECO:0000313" key="8">
    <source>
        <dbReference type="Proteomes" id="UP001212841"/>
    </source>
</evidence>
<evidence type="ECO:0000256" key="2">
    <source>
        <dbReference type="ARBA" id="ARBA00022448"/>
    </source>
</evidence>
<reference evidence="7" key="1">
    <citation type="submission" date="2020-05" db="EMBL/GenBank/DDBJ databases">
        <title>Phylogenomic resolution of chytrid fungi.</title>
        <authorList>
            <person name="Stajich J.E."/>
            <person name="Amses K."/>
            <person name="Simmons R."/>
            <person name="Seto K."/>
            <person name="Myers J."/>
            <person name="Bonds A."/>
            <person name="Quandt C.A."/>
            <person name="Barry K."/>
            <person name="Liu P."/>
            <person name="Grigoriev I."/>
            <person name="Longcore J.E."/>
            <person name="James T.Y."/>
        </authorList>
    </citation>
    <scope>NUCLEOTIDE SEQUENCE</scope>
    <source>
        <strain evidence="7">JEL0318</strain>
    </source>
</reference>
<organism evidence="7 8">
    <name type="scientific">Rhizophlyctis rosea</name>
    <dbReference type="NCBI Taxonomy" id="64517"/>
    <lineage>
        <taxon>Eukaryota</taxon>
        <taxon>Fungi</taxon>
        <taxon>Fungi incertae sedis</taxon>
        <taxon>Chytridiomycota</taxon>
        <taxon>Chytridiomycota incertae sedis</taxon>
        <taxon>Chytridiomycetes</taxon>
        <taxon>Rhizophlyctidales</taxon>
        <taxon>Rhizophlyctidaceae</taxon>
        <taxon>Rhizophlyctis</taxon>
    </lineage>
</organism>
<dbReference type="GO" id="GO:0043162">
    <property type="term" value="P:ubiquitin-dependent protein catabolic process via the multivesicular body sorting pathway"/>
    <property type="evidence" value="ECO:0007669"/>
    <property type="project" value="UniProtKB-ARBA"/>
</dbReference>
<dbReference type="InterPro" id="IPR037202">
    <property type="entry name" value="ESCRT_assembly_dom"/>
</dbReference>
<evidence type="ECO:0000259" key="6">
    <source>
        <dbReference type="PROSITE" id="PS51312"/>
    </source>
</evidence>
<dbReference type="GO" id="GO:0000813">
    <property type="term" value="C:ESCRT I complex"/>
    <property type="evidence" value="ECO:0007669"/>
    <property type="project" value="TreeGrafter"/>
</dbReference>
<dbReference type="InterPro" id="IPR017916">
    <property type="entry name" value="SB_dom"/>
</dbReference>
<keyword evidence="4 5" id="KW-0653">Protein transport</keyword>
<dbReference type="GO" id="GO:0072666">
    <property type="term" value="P:establishment of protein localization to vacuole"/>
    <property type="evidence" value="ECO:0007669"/>
    <property type="project" value="UniProtKB-ARBA"/>
</dbReference>
<comment type="caution">
    <text evidence="7">The sequence shown here is derived from an EMBL/GenBank/DDBJ whole genome shotgun (WGS) entry which is preliminary data.</text>
</comment>
<comment type="subcellular location">
    <subcellularLocation>
        <location evidence="1">Endosome</location>
    </subcellularLocation>
</comment>
<dbReference type="PANTHER" id="PTHR23306">
    <property type="entry name" value="TUMOR SUSCEPTIBILITY GENE 101 PROTEIN-RELATED"/>
    <property type="match status" value="1"/>
</dbReference>
<proteinExistence type="predicted"/>
<dbReference type="Proteomes" id="UP001212841">
    <property type="component" value="Unassembled WGS sequence"/>
</dbReference>
<evidence type="ECO:0000256" key="5">
    <source>
        <dbReference type="PROSITE-ProRule" id="PRU00644"/>
    </source>
</evidence>
<protein>
    <recommendedName>
        <fullName evidence="6">SB domain-containing protein</fullName>
    </recommendedName>
</protein>
<keyword evidence="2 5" id="KW-0813">Transport</keyword>
<dbReference type="Pfam" id="PF09454">
    <property type="entry name" value="Vps23_core"/>
    <property type="match status" value="1"/>
</dbReference>
<dbReference type="Gene3D" id="6.10.140.820">
    <property type="match status" value="1"/>
</dbReference>
<dbReference type="GO" id="GO:0043130">
    <property type="term" value="F:ubiquitin binding"/>
    <property type="evidence" value="ECO:0007669"/>
    <property type="project" value="TreeGrafter"/>
</dbReference>
<dbReference type="PROSITE" id="PS51312">
    <property type="entry name" value="SB"/>
    <property type="match status" value="1"/>
</dbReference>
<evidence type="ECO:0000256" key="1">
    <source>
        <dbReference type="ARBA" id="ARBA00004177"/>
    </source>
</evidence>